<dbReference type="InterPro" id="IPR003591">
    <property type="entry name" value="Leu-rich_rpt_typical-subtyp"/>
</dbReference>
<dbReference type="Proteomes" id="UP000834106">
    <property type="component" value="Chromosome 17"/>
</dbReference>
<organism evidence="4 5">
    <name type="scientific">Fraxinus pennsylvanica</name>
    <dbReference type="NCBI Taxonomy" id="56036"/>
    <lineage>
        <taxon>Eukaryota</taxon>
        <taxon>Viridiplantae</taxon>
        <taxon>Streptophyta</taxon>
        <taxon>Embryophyta</taxon>
        <taxon>Tracheophyta</taxon>
        <taxon>Spermatophyta</taxon>
        <taxon>Magnoliopsida</taxon>
        <taxon>eudicotyledons</taxon>
        <taxon>Gunneridae</taxon>
        <taxon>Pentapetalae</taxon>
        <taxon>asterids</taxon>
        <taxon>lamiids</taxon>
        <taxon>Lamiales</taxon>
        <taxon>Oleaceae</taxon>
        <taxon>Oleeae</taxon>
        <taxon>Fraxinus</taxon>
    </lineage>
</organism>
<evidence type="ECO:0000313" key="5">
    <source>
        <dbReference type="Proteomes" id="UP000834106"/>
    </source>
</evidence>
<dbReference type="Gene3D" id="3.80.10.10">
    <property type="entry name" value="Ribonuclease Inhibitor"/>
    <property type="match status" value="1"/>
</dbReference>
<dbReference type="InterPro" id="IPR050715">
    <property type="entry name" value="LRR-SigEffector_domain"/>
</dbReference>
<dbReference type="SMART" id="SM00369">
    <property type="entry name" value="LRR_TYP"/>
    <property type="match status" value="2"/>
</dbReference>
<dbReference type="AlphaFoldDB" id="A0AAD2A5U8"/>
<dbReference type="GO" id="GO:0006952">
    <property type="term" value="P:defense response"/>
    <property type="evidence" value="ECO:0007669"/>
    <property type="project" value="UniProtKB-ARBA"/>
</dbReference>
<evidence type="ECO:0000256" key="1">
    <source>
        <dbReference type="ARBA" id="ARBA00022614"/>
    </source>
</evidence>
<accession>A0AAD2A5U8</accession>
<dbReference type="PANTHER" id="PTHR45752:SF187">
    <property type="entry name" value="LEUCINE-RICH REPEAT AND IQ DOMAIN-CONTAINING PROTEIN 4"/>
    <property type="match status" value="1"/>
</dbReference>
<dbReference type="EMBL" id="OU503052">
    <property type="protein sequence ID" value="CAI9780291.1"/>
    <property type="molecule type" value="Genomic_DNA"/>
</dbReference>
<proteinExistence type="predicted"/>
<reference evidence="4" key="1">
    <citation type="submission" date="2023-05" db="EMBL/GenBank/DDBJ databases">
        <authorList>
            <person name="Huff M."/>
        </authorList>
    </citation>
    <scope>NUCLEOTIDE SEQUENCE</scope>
</reference>
<protein>
    <submittedName>
        <fullName evidence="4">Uncharacterized protein</fullName>
    </submittedName>
</protein>
<dbReference type="GO" id="GO:0051707">
    <property type="term" value="P:response to other organism"/>
    <property type="evidence" value="ECO:0007669"/>
    <property type="project" value="UniProtKB-ARBA"/>
</dbReference>
<evidence type="ECO:0000256" key="2">
    <source>
        <dbReference type="ARBA" id="ARBA00022737"/>
    </source>
</evidence>
<name>A0AAD2A5U8_9LAMI</name>
<dbReference type="InterPro" id="IPR001611">
    <property type="entry name" value="Leu-rich_rpt"/>
</dbReference>
<evidence type="ECO:0000313" key="4">
    <source>
        <dbReference type="EMBL" id="CAI9780291.1"/>
    </source>
</evidence>
<dbReference type="InterPro" id="IPR032675">
    <property type="entry name" value="LRR_dom_sf"/>
</dbReference>
<feature type="region of interest" description="Disordered" evidence="3">
    <location>
        <begin position="1"/>
        <end position="23"/>
    </location>
</feature>
<sequence length="224" mass="24753">MMSEQQQQMRLDLRKRHDHNSRSNHIEEEELQIVDLSGMSLEVLPNPPLSLGTICKLDISNNNLQSIPESLTARLLNMVVLDVHSNQLKSLPNSIGCLSKLKILNVLGNILQSLFRTIENCSSQQENSRVRVTEETAVQAGSSGDVSPAGGRRRIVVSGSLLRIVIGPSGLGMFKHHQWQHRCSDDVRRRCHRHFATMSSDAILRGDVAVVARFQSGAAMAATS</sequence>
<dbReference type="PANTHER" id="PTHR45752">
    <property type="entry name" value="LEUCINE-RICH REPEAT-CONTAINING"/>
    <property type="match status" value="1"/>
</dbReference>
<keyword evidence="5" id="KW-1185">Reference proteome</keyword>
<dbReference type="SUPFAM" id="SSF52058">
    <property type="entry name" value="L domain-like"/>
    <property type="match status" value="1"/>
</dbReference>
<evidence type="ECO:0000256" key="3">
    <source>
        <dbReference type="SAM" id="MobiDB-lite"/>
    </source>
</evidence>
<gene>
    <name evidence="4" type="ORF">FPE_LOCUS27721</name>
</gene>
<keyword evidence="1" id="KW-0433">Leucine-rich repeat</keyword>
<keyword evidence="2" id="KW-0677">Repeat</keyword>
<dbReference type="Pfam" id="PF13855">
    <property type="entry name" value="LRR_8"/>
    <property type="match status" value="1"/>
</dbReference>